<protein>
    <recommendedName>
        <fullName evidence="8 18">Phosphoglycerate kinase</fullName>
        <ecNumber evidence="7 18">2.7.2.3</ecNumber>
    </recommendedName>
</protein>
<dbReference type="HAMAP" id="MF_00145">
    <property type="entry name" value="Phosphoglyc_kinase"/>
    <property type="match status" value="1"/>
</dbReference>
<dbReference type="AlphaFoldDB" id="A0AA38LWE2"/>
<name>A0AA38LWE2_9TREE</name>
<dbReference type="RefSeq" id="XP_052947350.1">
    <property type="nucleotide sequence ID" value="XM_053086783.1"/>
</dbReference>
<keyword evidence="15" id="KW-0324">Glycolysis</keyword>
<evidence type="ECO:0000256" key="8">
    <source>
        <dbReference type="ARBA" id="ARBA00016471"/>
    </source>
</evidence>
<feature type="binding site" evidence="16">
    <location>
        <begin position="107"/>
        <end position="110"/>
    </location>
    <ligand>
        <name>substrate</name>
    </ligand>
</feature>
<feature type="binding site" evidence="17">
    <location>
        <position position="262"/>
    </location>
    <ligand>
        <name>ATP</name>
        <dbReference type="ChEBI" id="CHEBI:30616"/>
    </ligand>
</feature>
<dbReference type="InterPro" id="IPR015911">
    <property type="entry name" value="Phosphoglycerate_kinase_CS"/>
</dbReference>
<comment type="subunit">
    <text evidence="6 19">Monomer.</text>
</comment>
<dbReference type="Gene3D" id="3.40.50.1260">
    <property type="entry name" value="Phosphoglycerate kinase, N-terminal domain"/>
    <property type="match status" value="3"/>
</dbReference>
<keyword evidence="20" id="KW-0472">Membrane</keyword>
<feature type="binding site" evidence="16">
    <location>
        <position position="213"/>
    </location>
    <ligand>
        <name>(2R)-3-phosphoglycerate</name>
        <dbReference type="ChEBI" id="CHEBI:58272"/>
    </ligand>
</feature>
<dbReference type="GO" id="GO:0043531">
    <property type="term" value="F:ADP binding"/>
    <property type="evidence" value="ECO:0007669"/>
    <property type="project" value="TreeGrafter"/>
</dbReference>
<keyword evidence="9 18" id="KW-0808">Transferase</keyword>
<comment type="cofactor">
    <cofactor evidence="2">
        <name>Mg(2+)</name>
        <dbReference type="ChEBI" id="CHEBI:18420"/>
    </cofactor>
</comment>
<keyword evidence="10" id="KW-0479">Metal-binding</keyword>
<dbReference type="GO" id="GO:0006096">
    <property type="term" value="P:glycolytic process"/>
    <property type="evidence" value="ECO:0007669"/>
    <property type="project" value="UniProtKB-KW"/>
</dbReference>
<keyword evidence="20" id="KW-0812">Transmembrane</keyword>
<evidence type="ECO:0000256" key="20">
    <source>
        <dbReference type="SAM" id="Phobius"/>
    </source>
</evidence>
<evidence type="ECO:0000313" key="21">
    <source>
        <dbReference type="EMBL" id="KAI9637573.1"/>
    </source>
</evidence>
<evidence type="ECO:0000256" key="15">
    <source>
        <dbReference type="ARBA" id="ARBA00023152"/>
    </source>
</evidence>
<evidence type="ECO:0000256" key="10">
    <source>
        <dbReference type="ARBA" id="ARBA00022723"/>
    </source>
</evidence>
<dbReference type="SUPFAM" id="SSF53748">
    <property type="entry name" value="Phosphoglycerate kinase"/>
    <property type="match status" value="1"/>
</dbReference>
<dbReference type="InterPro" id="IPR015824">
    <property type="entry name" value="Phosphoglycerate_kinase_N"/>
</dbReference>
<evidence type="ECO:0000256" key="11">
    <source>
        <dbReference type="ARBA" id="ARBA00022741"/>
    </source>
</evidence>
<comment type="pathway">
    <text evidence="4">Carbohydrate degradation; glycolysis; pyruvate from D-glyceraldehyde 3-phosphate: step 2/5.</text>
</comment>
<sequence length="460" mass="49530">MSFRSRQLVNYLLPAIFAFALYSFLSPAVPYLTRNASSINRLTMSLSSKLSITDVQLKGEKVLIRVDFNVPQDKQQNITNPARIVAALPTIKYAIDNGAKSVILMSHLGRPDGSPNPKYSLKPVAAKLSELLSRDVKFLDDCVGEDVKKAVSEGKDGQVFLLENLRFHVEEEGKGVKDGEKIKADKEAVKKFREDLTSLGTVYINDAFGTAHRAHSSMVGIQLPQRAAGFLMKKELEYFAKVLESPERPFLAILGGAKVADKIQLIENMLDQVNTLIICGGMSFTFKKTLENVEIGQSLFDEDGSKKVKDLVEKAKKNNVKLVFPVDYVTADKFDKDAKVGAATDESGIESGLMGLDAGPKSQKLFAEAVAQSKTILWNGPAGVFEFPAFAKGSDALLEACIKAAKGGATVIVGGGDTATLVANAGKEDELSHVSTGGGASLELLEGKTLPGVAELSEKK</sequence>
<dbReference type="PANTHER" id="PTHR11406:SF0">
    <property type="entry name" value="PHOSPHOGLYCERATE KINASE"/>
    <property type="match status" value="1"/>
</dbReference>
<feature type="binding site" evidence="17">
    <location>
        <position position="386"/>
    </location>
    <ligand>
        <name>ATP</name>
        <dbReference type="ChEBI" id="CHEBI:30616"/>
    </ligand>
</feature>
<dbReference type="PRINTS" id="PR00477">
    <property type="entry name" value="PHGLYCKINASE"/>
</dbReference>
<evidence type="ECO:0000256" key="4">
    <source>
        <dbReference type="ARBA" id="ARBA00004838"/>
    </source>
</evidence>
<evidence type="ECO:0000256" key="7">
    <source>
        <dbReference type="ARBA" id="ARBA00013061"/>
    </source>
</evidence>
<evidence type="ECO:0000256" key="13">
    <source>
        <dbReference type="ARBA" id="ARBA00022840"/>
    </source>
</evidence>
<evidence type="ECO:0000256" key="1">
    <source>
        <dbReference type="ARBA" id="ARBA00000642"/>
    </source>
</evidence>
<feature type="binding site" evidence="16">
    <location>
        <position position="166"/>
    </location>
    <ligand>
        <name>(2R)-3-phosphoglycerate</name>
        <dbReference type="ChEBI" id="CHEBI:58272"/>
    </ligand>
</feature>
<organism evidence="21 22">
    <name type="scientific">Dioszegia hungarica</name>
    <dbReference type="NCBI Taxonomy" id="4972"/>
    <lineage>
        <taxon>Eukaryota</taxon>
        <taxon>Fungi</taxon>
        <taxon>Dikarya</taxon>
        <taxon>Basidiomycota</taxon>
        <taxon>Agaricomycotina</taxon>
        <taxon>Tremellomycetes</taxon>
        <taxon>Tremellales</taxon>
        <taxon>Bulleribasidiaceae</taxon>
        <taxon>Dioszegia</taxon>
    </lineage>
</organism>
<dbReference type="GeneID" id="77725984"/>
<dbReference type="InterPro" id="IPR001576">
    <property type="entry name" value="Phosphoglycerate_kinase"/>
</dbReference>
<dbReference type="CDD" id="cd00318">
    <property type="entry name" value="Phosphoglycerate_kinase"/>
    <property type="match status" value="1"/>
</dbReference>
<evidence type="ECO:0000256" key="18">
    <source>
        <dbReference type="RuleBase" id="RU000532"/>
    </source>
</evidence>
<dbReference type="Pfam" id="PF00162">
    <property type="entry name" value="PGK"/>
    <property type="match status" value="1"/>
</dbReference>
<dbReference type="GO" id="GO:0005524">
    <property type="term" value="F:ATP binding"/>
    <property type="evidence" value="ECO:0007669"/>
    <property type="project" value="UniProtKB-KW"/>
</dbReference>
<keyword evidence="20" id="KW-1133">Transmembrane helix</keyword>
<keyword evidence="11" id="KW-0547">Nucleotide-binding</keyword>
<feature type="binding site" evidence="17">
    <location>
        <position position="355"/>
    </location>
    <ligand>
        <name>ATP</name>
        <dbReference type="ChEBI" id="CHEBI:30616"/>
    </ligand>
</feature>
<dbReference type="GO" id="GO:0004618">
    <property type="term" value="F:phosphoglycerate kinase activity"/>
    <property type="evidence" value="ECO:0007669"/>
    <property type="project" value="UniProtKB-EC"/>
</dbReference>
<keyword evidence="14" id="KW-0460">Magnesium</keyword>
<proteinExistence type="inferred from homology"/>
<evidence type="ECO:0000313" key="22">
    <source>
        <dbReference type="Proteomes" id="UP001164286"/>
    </source>
</evidence>
<feature type="transmembrane region" description="Helical" evidence="20">
    <location>
        <begin position="12"/>
        <end position="32"/>
    </location>
</feature>
<comment type="catalytic activity">
    <reaction evidence="1 18">
        <text>(2R)-3-phosphoglycerate + ATP = (2R)-3-phospho-glyceroyl phosphate + ADP</text>
        <dbReference type="Rhea" id="RHEA:14801"/>
        <dbReference type="ChEBI" id="CHEBI:30616"/>
        <dbReference type="ChEBI" id="CHEBI:57604"/>
        <dbReference type="ChEBI" id="CHEBI:58272"/>
        <dbReference type="ChEBI" id="CHEBI:456216"/>
        <dbReference type="EC" id="2.7.2.3"/>
    </reaction>
</comment>
<comment type="subcellular location">
    <subcellularLocation>
        <location evidence="3">Cytoplasm</location>
    </subcellularLocation>
</comment>
<feature type="binding site" evidence="17">
    <location>
        <begin position="415"/>
        <end position="418"/>
    </location>
    <ligand>
        <name>ATP</name>
        <dbReference type="ChEBI" id="CHEBI:30616"/>
    </ligand>
</feature>
<comment type="caution">
    <text evidence="21">The sequence shown here is derived from an EMBL/GenBank/DDBJ whole genome shotgun (WGS) entry which is preliminary data.</text>
</comment>
<dbReference type="InterPro" id="IPR036043">
    <property type="entry name" value="Phosphoglycerate_kinase_sf"/>
</dbReference>
<evidence type="ECO:0000256" key="5">
    <source>
        <dbReference type="ARBA" id="ARBA00008982"/>
    </source>
</evidence>
<dbReference type="Proteomes" id="UP001164286">
    <property type="component" value="Unassembled WGS sequence"/>
</dbReference>
<evidence type="ECO:0000256" key="17">
    <source>
        <dbReference type="PIRSR" id="PIRSR000724-2"/>
    </source>
</evidence>
<dbReference type="GO" id="GO:0046872">
    <property type="term" value="F:metal ion binding"/>
    <property type="evidence" value="ECO:0007669"/>
    <property type="project" value="UniProtKB-KW"/>
</dbReference>
<dbReference type="GO" id="GO:0006094">
    <property type="term" value="P:gluconeogenesis"/>
    <property type="evidence" value="ECO:0007669"/>
    <property type="project" value="TreeGrafter"/>
</dbReference>
<comment type="similarity">
    <text evidence="5 18">Belongs to the phosphoglycerate kinase family.</text>
</comment>
<dbReference type="EC" id="2.7.2.3" evidence="7 18"/>
<evidence type="ECO:0000256" key="3">
    <source>
        <dbReference type="ARBA" id="ARBA00004496"/>
    </source>
</evidence>
<gene>
    <name evidence="21" type="ORF">MKK02DRAFT_23774</name>
</gene>
<dbReference type="PIRSF" id="PIRSF000724">
    <property type="entry name" value="Pgk"/>
    <property type="match status" value="1"/>
</dbReference>
<reference evidence="21" key="1">
    <citation type="journal article" date="2022" name="G3 (Bethesda)">
        <title>High quality genome of the basidiomycete yeast Dioszegia hungarica PDD-24b-2 isolated from cloud water.</title>
        <authorList>
            <person name="Jarrige D."/>
            <person name="Haridas S."/>
            <person name="Bleykasten-Grosshans C."/>
            <person name="Joly M."/>
            <person name="Nadalig T."/>
            <person name="Sancelme M."/>
            <person name="Vuilleumier S."/>
            <person name="Grigoriev I.V."/>
            <person name="Amato P."/>
            <person name="Bringel F."/>
        </authorList>
    </citation>
    <scope>NUCLEOTIDE SEQUENCE</scope>
    <source>
        <strain evidence="21">PDD-24b-2</strain>
    </source>
</reference>
<feature type="binding site" evidence="16">
    <location>
        <position position="83"/>
    </location>
    <ligand>
        <name>(2R)-3-phosphoglycerate</name>
        <dbReference type="ChEBI" id="CHEBI:58272"/>
    </ligand>
</feature>
<evidence type="ECO:0000256" key="9">
    <source>
        <dbReference type="ARBA" id="ARBA00022679"/>
    </source>
</evidence>
<evidence type="ECO:0000256" key="12">
    <source>
        <dbReference type="ARBA" id="ARBA00022777"/>
    </source>
</evidence>
<dbReference type="EMBL" id="JAKWFO010000004">
    <property type="protein sequence ID" value="KAI9637573.1"/>
    <property type="molecule type" value="Genomic_DNA"/>
</dbReference>
<evidence type="ECO:0000256" key="14">
    <source>
        <dbReference type="ARBA" id="ARBA00022842"/>
    </source>
</evidence>
<dbReference type="FunFam" id="3.40.50.1260:FF:000019">
    <property type="entry name" value="Phosphoglycerate kinase 1"/>
    <property type="match status" value="1"/>
</dbReference>
<accession>A0AA38LWE2</accession>
<dbReference type="PROSITE" id="PS00111">
    <property type="entry name" value="PGLYCERATE_KINASE"/>
    <property type="match status" value="1"/>
</dbReference>
<keyword evidence="12 18" id="KW-0418">Kinase</keyword>
<dbReference type="GO" id="GO:0005829">
    <property type="term" value="C:cytosol"/>
    <property type="evidence" value="ECO:0007669"/>
    <property type="project" value="TreeGrafter"/>
</dbReference>
<evidence type="ECO:0000256" key="19">
    <source>
        <dbReference type="RuleBase" id="RU000696"/>
    </source>
</evidence>
<feature type="binding site" evidence="16">
    <location>
        <begin position="67"/>
        <end position="69"/>
    </location>
    <ligand>
        <name>substrate</name>
    </ligand>
</feature>
<dbReference type="PANTHER" id="PTHR11406">
    <property type="entry name" value="PHOSPHOGLYCERATE KINASE"/>
    <property type="match status" value="1"/>
</dbReference>
<keyword evidence="22" id="KW-1185">Reference proteome</keyword>
<evidence type="ECO:0000256" key="16">
    <source>
        <dbReference type="PIRSR" id="PIRSR000724-1"/>
    </source>
</evidence>
<keyword evidence="13 17" id="KW-0067">ATP-binding</keyword>
<evidence type="ECO:0000256" key="2">
    <source>
        <dbReference type="ARBA" id="ARBA00001946"/>
    </source>
</evidence>
<evidence type="ECO:0000256" key="6">
    <source>
        <dbReference type="ARBA" id="ARBA00011245"/>
    </source>
</evidence>
<dbReference type="FunFam" id="3.40.50.1260:FF:000031">
    <property type="entry name" value="Phosphoglycerate kinase 1"/>
    <property type="match status" value="1"/>
</dbReference>